<proteinExistence type="predicted"/>
<protein>
    <submittedName>
        <fullName evidence="1">Uncharacterized protein</fullName>
    </submittedName>
</protein>
<dbReference type="Proteomes" id="UP000239735">
    <property type="component" value="Unassembled WGS sequence"/>
</dbReference>
<name>A0A2N9LVU9_9BACT</name>
<reference evidence="2" key="1">
    <citation type="submission" date="2018-02" db="EMBL/GenBank/DDBJ databases">
        <authorList>
            <person name="Hausmann B."/>
        </authorList>
    </citation>
    <scope>NUCLEOTIDE SEQUENCE [LARGE SCALE GENOMIC DNA]</scope>
    <source>
        <strain evidence="2">Peat soil MAG SbA5</strain>
    </source>
</reference>
<evidence type="ECO:0000313" key="1">
    <source>
        <dbReference type="EMBL" id="SPE27352.1"/>
    </source>
</evidence>
<gene>
    <name evidence="1" type="ORF">SBA5_590052</name>
</gene>
<sequence>MLLHVAECAAIENSSVPEHKRQLLAQLVPRQNSVRLEYEDAT</sequence>
<evidence type="ECO:0000313" key="2">
    <source>
        <dbReference type="Proteomes" id="UP000239735"/>
    </source>
</evidence>
<dbReference type="EMBL" id="OKRB01000118">
    <property type="protein sequence ID" value="SPE27352.1"/>
    <property type="molecule type" value="Genomic_DNA"/>
</dbReference>
<dbReference type="AlphaFoldDB" id="A0A2N9LVU9"/>
<organism evidence="1 2">
    <name type="scientific">Candidatus Sulfuritelmatomonas gaucii</name>
    <dbReference type="NCBI Taxonomy" id="2043161"/>
    <lineage>
        <taxon>Bacteria</taxon>
        <taxon>Pseudomonadati</taxon>
        <taxon>Acidobacteriota</taxon>
        <taxon>Terriglobia</taxon>
        <taxon>Terriglobales</taxon>
        <taxon>Acidobacteriaceae</taxon>
        <taxon>Candidatus Sulfuritelmatomonas</taxon>
    </lineage>
</organism>
<accession>A0A2N9LVU9</accession>